<keyword evidence="6" id="KW-0472">Membrane</keyword>
<evidence type="ECO:0000256" key="2">
    <source>
        <dbReference type="ARBA" id="ARBA00007613"/>
    </source>
</evidence>
<accession>A0A850T5B5</accession>
<sequence length="438" mass="49182">MKKTLFAVMLVMGGAVFLCSPRLWADSEIFNPSPEILMSNLLTNHEEIRTYRQGVKQAQGLVRQSRGLYYPSLNLYGDTGFEKIDKEYHDDTDEFRHQVTLRGTQLITDFGKTTGTIKKDRLFLEQSKATLELTRQRLMRDGIAAYINIVKARERIKTAQYSEARIKELTGIEKTLVEKGAGLSSNVLQAKSHLAGAMALRVKAQGELEIAQNRFQALFYHFPTNADVNTFQKIAFPGALIPGTLDDSLAQANKAFPEIQISRLDLEMGREAVQISKSTFYPTLNLFAEAIHADNDNGSQGERKDYSTGIEFQYNLFNGGSDTAAVKSALAIRDGASSRLEHIKKQVREQVRNSWNQLATLRQRKELLDQQTDILKNFLELAKKERTMGVRPLLDVLSGEVNYINARGEAIAAQEDMKIAAFNLIYAMGAMNIDIFTP</sequence>
<evidence type="ECO:0000313" key="8">
    <source>
        <dbReference type="EMBL" id="NWH03457.1"/>
    </source>
</evidence>
<protein>
    <submittedName>
        <fullName evidence="8">TolC family protein</fullName>
    </submittedName>
</protein>
<dbReference type="GO" id="GO:0009279">
    <property type="term" value="C:cell outer membrane"/>
    <property type="evidence" value="ECO:0007669"/>
    <property type="project" value="UniProtKB-SubCell"/>
</dbReference>
<dbReference type="Gene3D" id="1.20.1600.10">
    <property type="entry name" value="Outer membrane efflux proteins (OEP)"/>
    <property type="match status" value="1"/>
</dbReference>
<dbReference type="AlphaFoldDB" id="A0A850T5B5"/>
<dbReference type="PANTHER" id="PTHR30026:SF22">
    <property type="entry name" value="OUTER MEMBRANE EFFLUX PROTEIN"/>
    <property type="match status" value="1"/>
</dbReference>
<dbReference type="SUPFAM" id="SSF56954">
    <property type="entry name" value="Outer membrane efflux proteins (OEP)"/>
    <property type="match status" value="1"/>
</dbReference>
<keyword evidence="3" id="KW-0813">Transport</keyword>
<organism evidence="8 9">
    <name type="scientific">Desulfobacter latus</name>
    <dbReference type="NCBI Taxonomy" id="2292"/>
    <lineage>
        <taxon>Bacteria</taxon>
        <taxon>Pseudomonadati</taxon>
        <taxon>Thermodesulfobacteriota</taxon>
        <taxon>Desulfobacteria</taxon>
        <taxon>Desulfobacterales</taxon>
        <taxon>Desulfobacteraceae</taxon>
        <taxon>Desulfobacter</taxon>
    </lineage>
</organism>
<evidence type="ECO:0000256" key="3">
    <source>
        <dbReference type="ARBA" id="ARBA00022448"/>
    </source>
</evidence>
<keyword evidence="9" id="KW-1185">Reference proteome</keyword>
<evidence type="ECO:0000256" key="1">
    <source>
        <dbReference type="ARBA" id="ARBA00004442"/>
    </source>
</evidence>
<dbReference type="Proteomes" id="UP000553343">
    <property type="component" value="Unassembled WGS sequence"/>
</dbReference>
<dbReference type="InterPro" id="IPR051906">
    <property type="entry name" value="TolC-like"/>
</dbReference>
<dbReference type="RefSeq" id="WP_178364913.1">
    <property type="nucleotide sequence ID" value="NZ_JACADJ010000001.1"/>
</dbReference>
<name>A0A850T5B5_9BACT</name>
<evidence type="ECO:0000256" key="4">
    <source>
        <dbReference type="ARBA" id="ARBA00022452"/>
    </source>
</evidence>
<dbReference type="GO" id="GO:0015562">
    <property type="term" value="F:efflux transmembrane transporter activity"/>
    <property type="evidence" value="ECO:0007669"/>
    <property type="project" value="InterPro"/>
</dbReference>
<dbReference type="Pfam" id="PF02321">
    <property type="entry name" value="OEP"/>
    <property type="match status" value="2"/>
</dbReference>
<comment type="similarity">
    <text evidence="2">Belongs to the outer membrane factor (OMF) (TC 1.B.17) family.</text>
</comment>
<keyword evidence="5" id="KW-0812">Transmembrane</keyword>
<dbReference type="GO" id="GO:1990281">
    <property type="term" value="C:efflux pump complex"/>
    <property type="evidence" value="ECO:0007669"/>
    <property type="project" value="TreeGrafter"/>
</dbReference>
<comment type="caution">
    <text evidence="8">The sequence shown here is derived from an EMBL/GenBank/DDBJ whole genome shotgun (WGS) entry which is preliminary data.</text>
</comment>
<evidence type="ECO:0000256" key="6">
    <source>
        <dbReference type="ARBA" id="ARBA00023136"/>
    </source>
</evidence>
<dbReference type="InterPro" id="IPR003423">
    <property type="entry name" value="OMP_efflux"/>
</dbReference>
<dbReference type="PANTHER" id="PTHR30026">
    <property type="entry name" value="OUTER MEMBRANE PROTEIN TOLC"/>
    <property type="match status" value="1"/>
</dbReference>
<keyword evidence="7" id="KW-0998">Cell outer membrane</keyword>
<dbReference type="EMBL" id="JACADJ010000001">
    <property type="protein sequence ID" value="NWH03457.1"/>
    <property type="molecule type" value="Genomic_DNA"/>
</dbReference>
<evidence type="ECO:0000313" key="9">
    <source>
        <dbReference type="Proteomes" id="UP000553343"/>
    </source>
</evidence>
<reference evidence="8 9" key="1">
    <citation type="submission" date="2020-06" db="EMBL/GenBank/DDBJ databases">
        <title>High-quality draft genome of sulfate reducer Desulfobacter latus type strain AcrS2 isolated from marine sediment.</title>
        <authorList>
            <person name="Hoppe M."/>
            <person name="Larsen C.K."/>
            <person name="Marshall I.P.G."/>
            <person name="Schramm A."/>
            <person name="Marietou A.G."/>
        </authorList>
    </citation>
    <scope>NUCLEOTIDE SEQUENCE [LARGE SCALE GENOMIC DNA]</scope>
    <source>
        <strain evidence="8 9">AcRS2</strain>
    </source>
</reference>
<dbReference type="GO" id="GO:0015288">
    <property type="term" value="F:porin activity"/>
    <property type="evidence" value="ECO:0007669"/>
    <property type="project" value="TreeGrafter"/>
</dbReference>
<evidence type="ECO:0000256" key="5">
    <source>
        <dbReference type="ARBA" id="ARBA00022692"/>
    </source>
</evidence>
<evidence type="ECO:0000256" key="7">
    <source>
        <dbReference type="ARBA" id="ARBA00023237"/>
    </source>
</evidence>
<proteinExistence type="inferred from homology"/>
<keyword evidence="4" id="KW-1134">Transmembrane beta strand</keyword>
<gene>
    <name evidence="8" type="ORF">HXW94_00340</name>
</gene>
<comment type="subcellular location">
    <subcellularLocation>
        <location evidence="1">Cell outer membrane</location>
    </subcellularLocation>
</comment>